<comment type="caution">
    <text evidence="1">The sequence shown here is derived from an EMBL/GenBank/DDBJ whole genome shotgun (WGS) entry which is preliminary data.</text>
</comment>
<dbReference type="Proteomes" id="UP000569732">
    <property type="component" value="Unassembled WGS sequence"/>
</dbReference>
<protein>
    <submittedName>
        <fullName evidence="1">Uncharacterized protein</fullName>
    </submittedName>
</protein>
<reference evidence="1 2" key="1">
    <citation type="submission" date="2020-07" db="EMBL/GenBank/DDBJ databases">
        <title>Endozoicomonas sp. nov., isolated from sediment.</title>
        <authorList>
            <person name="Gu T."/>
        </authorList>
    </citation>
    <scope>NUCLEOTIDE SEQUENCE [LARGE SCALE GENOMIC DNA]</scope>
    <source>
        <strain evidence="1 2">SM1973</strain>
    </source>
</reference>
<sequence length="108" mass="12264">MEITCPQQISTNQSLVEPVAEWEEFIRPSGVDRNLKQSNIYRIDLYDGEPKEIAQLKPNDVNASNQTWIFSGPAPANRPVYMSCAASNFDPTKAFHRDKLPVQKRTNV</sequence>
<dbReference type="AlphaFoldDB" id="A0A853I2G3"/>
<keyword evidence="2" id="KW-1185">Reference proteome</keyword>
<organism evidence="1 2">
    <name type="scientific">Spartinivicinus marinus</name>
    <dbReference type="NCBI Taxonomy" id="2994442"/>
    <lineage>
        <taxon>Bacteria</taxon>
        <taxon>Pseudomonadati</taxon>
        <taxon>Pseudomonadota</taxon>
        <taxon>Gammaproteobacteria</taxon>
        <taxon>Oceanospirillales</taxon>
        <taxon>Zooshikellaceae</taxon>
        <taxon>Spartinivicinus</taxon>
    </lineage>
</organism>
<dbReference type="InterPro" id="IPR049973">
    <property type="entry name" value="STY0301-like"/>
</dbReference>
<evidence type="ECO:0000313" key="2">
    <source>
        <dbReference type="Proteomes" id="UP000569732"/>
    </source>
</evidence>
<accession>A0A853I2G3</accession>
<dbReference type="EMBL" id="JACCKB010000035">
    <property type="protein sequence ID" value="NYZ68140.1"/>
    <property type="molecule type" value="Genomic_DNA"/>
</dbReference>
<gene>
    <name evidence="1" type="ORF">H0A36_19160</name>
</gene>
<name>A0A853I2G3_9GAMM</name>
<dbReference type="NCBIfam" id="NF042415">
    <property type="entry name" value="STY0301_fam"/>
    <property type="match status" value="1"/>
</dbReference>
<evidence type="ECO:0000313" key="1">
    <source>
        <dbReference type="EMBL" id="NYZ68140.1"/>
    </source>
</evidence>
<proteinExistence type="predicted"/>